<dbReference type="GO" id="GO:0046872">
    <property type="term" value="F:metal ion binding"/>
    <property type="evidence" value="ECO:0007669"/>
    <property type="project" value="UniProtKB-KW"/>
</dbReference>
<dbReference type="Pfam" id="PF03063">
    <property type="entry name" value="Prismane"/>
    <property type="match status" value="1"/>
</dbReference>
<reference evidence="6" key="1">
    <citation type="journal article" date="2014" name="Front. Microbiol.">
        <title>High frequency of phylogenetically diverse reductive dehalogenase-homologous genes in deep subseafloor sedimentary metagenomes.</title>
        <authorList>
            <person name="Kawai M."/>
            <person name="Futagami T."/>
            <person name="Toyoda A."/>
            <person name="Takaki Y."/>
            <person name="Nishi S."/>
            <person name="Hori S."/>
            <person name="Arai W."/>
            <person name="Tsubouchi T."/>
            <person name="Morono Y."/>
            <person name="Uchiyama I."/>
            <person name="Ito T."/>
            <person name="Fujiyama A."/>
            <person name="Inagaki F."/>
            <person name="Takami H."/>
        </authorList>
    </citation>
    <scope>NUCLEOTIDE SEQUENCE</scope>
    <source>
        <strain evidence="6">Expedition CK06-06</strain>
    </source>
</reference>
<accession>X0X7G6</accession>
<keyword evidence="3" id="KW-0408">Iron</keyword>
<dbReference type="Pfam" id="PF13187">
    <property type="entry name" value="Fer4_9"/>
    <property type="match status" value="1"/>
</dbReference>
<dbReference type="InterPro" id="IPR004137">
    <property type="entry name" value="HCP/CODH"/>
</dbReference>
<dbReference type="GO" id="GO:0051536">
    <property type="term" value="F:iron-sulfur cluster binding"/>
    <property type="evidence" value="ECO:0007669"/>
    <property type="project" value="UniProtKB-KW"/>
</dbReference>
<evidence type="ECO:0000259" key="5">
    <source>
        <dbReference type="PROSITE" id="PS51379"/>
    </source>
</evidence>
<keyword evidence="1" id="KW-0533">Nickel</keyword>
<evidence type="ECO:0000256" key="3">
    <source>
        <dbReference type="ARBA" id="ARBA00023004"/>
    </source>
</evidence>
<dbReference type="GO" id="GO:0050418">
    <property type="term" value="F:hydroxylamine reductase activity"/>
    <property type="evidence" value="ECO:0007669"/>
    <property type="project" value="TreeGrafter"/>
</dbReference>
<dbReference type="Gene3D" id="3.30.70.20">
    <property type="match status" value="1"/>
</dbReference>
<dbReference type="InterPro" id="IPR017900">
    <property type="entry name" value="4Fe4S_Fe_S_CS"/>
</dbReference>
<gene>
    <name evidence="6" type="ORF">S01H1_53035</name>
</gene>
<dbReference type="AlphaFoldDB" id="X0X7G6"/>
<feature type="non-terminal residue" evidence="6">
    <location>
        <position position="1"/>
    </location>
</feature>
<dbReference type="InterPro" id="IPR016099">
    <property type="entry name" value="Prismane-like_a/b-sand"/>
</dbReference>
<evidence type="ECO:0000256" key="2">
    <source>
        <dbReference type="ARBA" id="ARBA00022723"/>
    </source>
</evidence>
<evidence type="ECO:0000256" key="4">
    <source>
        <dbReference type="ARBA" id="ARBA00023014"/>
    </source>
</evidence>
<dbReference type="PROSITE" id="PS51379">
    <property type="entry name" value="4FE4S_FER_2"/>
    <property type="match status" value="1"/>
</dbReference>
<dbReference type="EMBL" id="BARS01034322">
    <property type="protein sequence ID" value="GAG20931.1"/>
    <property type="molecule type" value="Genomic_DNA"/>
</dbReference>
<protein>
    <recommendedName>
        <fullName evidence="5">4Fe-4S ferredoxin-type domain-containing protein</fullName>
    </recommendedName>
</protein>
<keyword evidence="2" id="KW-0479">Metal-binding</keyword>
<dbReference type="GO" id="GO:0042542">
    <property type="term" value="P:response to hydrogen peroxide"/>
    <property type="evidence" value="ECO:0007669"/>
    <property type="project" value="TreeGrafter"/>
</dbReference>
<dbReference type="InterPro" id="IPR017896">
    <property type="entry name" value="4Fe4S_Fe-S-bd"/>
</dbReference>
<dbReference type="PANTHER" id="PTHR30109:SF6">
    <property type="entry name" value="ACETYL-COA DECARBONYLASE_SYNTHASE COMPLEX SUBUNIT ALPHA"/>
    <property type="match status" value="1"/>
</dbReference>
<dbReference type="InterPro" id="IPR011254">
    <property type="entry name" value="Prismane-like_sf"/>
</dbReference>
<dbReference type="PROSITE" id="PS00198">
    <property type="entry name" value="4FE4S_FER_1"/>
    <property type="match status" value="1"/>
</dbReference>
<sequence>APKRSKVLTKPEEVPELAKDHRLCNMCSQVCPNLLPVGDAIEAAKNGNLEPLAEVFSKCIGCGKCEQECPRNVPIFKMMQAVAGSETWKVRAGRGPIMDTEIRKVGAPLVLGTIPGIIAIVGCSNFPEEISEVADIAEEFAKRKYIVVLSGCSAMAAGMKKDKDGKTLYEKYRPDFDAGGILNVGSCVANAHITGAAMKVANIFATLPLRGNYEVIADYILNRVGACGLAWGAMSQKAASIATGCNRLGIPVVLGPHGA</sequence>
<proteinExistence type="predicted"/>
<dbReference type="PANTHER" id="PTHR30109">
    <property type="entry name" value="HYDROXYLAMINE REDUCTASE"/>
    <property type="match status" value="1"/>
</dbReference>
<dbReference type="SUPFAM" id="SSF56821">
    <property type="entry name" value="Prismane protein-like"/>
    <property type="match status" value="1"/>
</dbReference>
<name>X0X7G6_9ZZZZ</name>
<evidence type="ECO:0000313" key="6">
    <source>
        <dbReference type="EMBL" id="GAG20931.1"/>
    </source>
</evidence>
<keyword evidence="4" id="KW-0411">Iron-sulfur</keyword>
<dbReference type="GO" id="GO:0004601">
    <property type="term" value="F:peroxidase activity"/>
    <property type="evidence" value="ECO:0007669"/>
    <property type="project" value="TreeGrafter"/>
</dbReference>
<feature type="domain" description="4Fe-4S ferredoxin-type" evidence="5">
    <location>
        <begin position="49"/>
        <end position="79"/>
    </location>
</feature>
<dbReference type="Gene3D" id="3.40.50.2030">
    <property type="match status" value="1"/>
</dbReference>
<organism evidence="6">
    <name type="scientific">marine sediment metagenome</name>
    <dbReference type="NCBI Taxonomy" id="412755"/>
    <lineage>
        <taxon>unclassified sequences</taxon>
        <taxon>metagenomes</taxon>
        <taxon>ecological metagenomes</taxon>
    </lineage>
</organism>
<evidence type="ECO:0000256" key="1">
    <source>
        <dbReference type="ARBA" id="ARBA00022596"/>
    </source>
</evidence>
<feature type="non-terminal residue" evidence="6">
    <location>
        <position position="259"/>
    </location>
</feature>
<comment type="caution">
    <text evidence="6">The sequence shown here is derived from an EMBL/GenBank/DDBJ whole genome shotgun (WGS) entry which is preliminary data.</text>
</comment>